<dbReference type="GO" id="GO:0006281">
    <property type="term" value="P:DNA repair"/>
    <property type="evidence" value="ECO:0007669"/>
    <property type="project" value="UniProtKB-UniRule"/>
</dbReference>
<keyword evidence="9 12" id="KW-0804">Transcription</keyword>
<dbReference type="InterPro" id="IPR050077">
    <property type="entry name" value="LexA_repressor"/>
</dbReference>
<dbReference type="GO" id="GO:0003677">
    <property type="term" value="F:DNA binding"/>
    <property type="evidence" value="ECO:0007669"/>
    <property type="project" value="UniProtKB-UniRule"/>
</dbReference>
<gene>
    <name evidence="12" type="primary">lexA</name>
    <name evidence="16" type="ORF">UW55_C0001G0165</name>
</gene>
<evidence type="ECO:0000313" key="17">
    <source>
        <dbReference type="Proteomes" id="UP000033945"/>
    </source>
</evidence>
<dbReference type="SUPFAM" id="SSF46785">
    <property type="entry name" value="Winged helix' DNA-binding domain"/>
    <property type="match status" value="1"/>
</dbReference>
<reference evidence="16 17" key="1">
    <citation type="journal article" date="2015" name="Nature">
        <title>rRNA introns, odd ribosomes, and small enigmatic genomes across a large radiation of phyla.</title>
        <authorList>
            <person name="Brown C.T."/>
            <person name="Hug L.A."/>
            <person name="Thomas B.C."/>
            <person name="Sharon I."/>
            <person name="Castelle C.J."/>
            <person name="Singh A."/>
            <person name="Wilkins M.J."/>
            <person name="Williams K.H."/>
            <person name="Banfield J.F."/>
        </authorList>
    </citation>
    <scope>NUCLEOTIDE SEQUENCE [LARGE SCALE GENOMIC DNA]</scope>
</reference>
<feature type="active site" description="For autocatalytic cleavage activity" evidence="12">
    <location>
        <position position="166"/>
    </location>
</feature>
<dbReference type="AlphaFoldDB" id="A0A0G1L5I9"/>
<dbReference type="GO" id="GO:0004252">
    <property type="term" value="F:serine-type endopeptidase activity"/>
    <property type="evidence" value="ECO:0007669"/>
    <property type="project" value="UniProtKB-UniRule"/>
</dbReference>
<sequence>MSTMKISTLTRKQKAILDFLKSFQKTKGYPPTLEEIGKKFKLSSPATVHQYLSVLRRKGYVQRQKGHARSIEIFQNGISDLVEIPLLGIISAGKPVEAIQNPEPIQVPKNMLSKSGRHYALKVDGNSMMNEGISDGDTVIVREQPVVENGESAVAYLPDSNEATLKKIYKEKNRIRLQPANPEMKPFYEKNVEIQGKVVGVLRKIA</sequence>
<dbReference type="SUPFAM" id="SSF51306">
    <property type="entry name" value="LexA/Signal peptidase"/>
    <property type="match status" value="1"/>
</dbReference>
<dbReference type="PRINTS" id="PR00726">
    <property type="entry name" value="LEXASERPTASE"/>
</dbReference>
<evidence type="ECO:0000256" key="3">
    <source>
        <dbReference type="ARBA" id="ARBA00022705"/>
    </source>
</evidence>
<keyword evidence="2 12" id="KW-0678">Repressor</keyword>
<dbReference type="Pfam" id="PF00717">
    <property type="entry name" value="Peptidase_S24"/>
    <property type="match status" value="1"/>
</dbReference>
<evidence type="ECO:0000256" key="10">
    <source>
        <dbReference type="ARBA" id="ARBA00023204"/>
    </source>
</evidence>
<dbReference type="PANTHER" id="PTHR33516:SF2">
    <property type="entry name" value="LEXA REPRESSOR-RELATED"/>
    <property type="match status" value="1"/>
</dbReference>
<evidence type="ECO:0000256" key="7">
    <source>
        <dbReference type="ARBA" id="ARBA00023015"/>
    </source>
</evidence>
<feature type="DNA-binding region" description="H-T-H motif" evidence="12">
    <location>
        <begin position="33"/>
        <end position="53"/>
    </location>
</feature>
<keyword evidence="3 12" id="KW-0235">DNA replication</keyword>
<evidence type="ECO:0000259" key="15">
    <source>
        <dbReference type="Pfam" id="PF01726"/>
    </source>
</evidence>
<evidence type="ECO:0000256" key="6">
    <source>
        <dbReference type="ARBA" id="ARBA00022813"/>
    </source>
</evidence>
<feature type="site" description="Cleavage; by autolysis" evidence="12">
    <location>
        <begin position="92"/>
        <end position="93"/>
    </location>
</feature>
<evidence type="ECO:0000313" key="16">
    <source>
        <dbReference type="EMBL" id="KKT63872.1"/>
    </source>
</evidence>
<dbReference type="Gene3D" id="2.10.109.10">
    <property type="entry name" value="Umud Fragment, subunit A"/>
    <property type="match status" value="1"/>
</dbReference>
<evidence type="ECO:0000256" key="1">
    <source>
        <dbReference type="ARBA" id="ARBA00007484"/>
    </source>
</evidence>
<comment type="similarity">
    <text evidence="1 12 13">Belongs to the peptidase S24 family.</text>
</comment>
<dbReference type="NCBIfam" id="TIGR00498">
    <property type="entry name" value="lexA"/>
    <property type="match status" value="1"/>
</dbReference>
<dbReference type="Gene3D" id="1.10.10.10">
    <property type="entry name" value="Winged helix-like DNA-binding domain superfamily/Winged helix DNA-binding domain"/>
    <property type="match status" value="1"/>
</dbReference>
<dbReference type="HAMAP" id="MF_00015">
    <property type="entry name" value="LexA"/>
    <property type="match status" value="1"/>
</dbReference>
<keyword evidence="5 12" id="KW-0378">Hydrolase</keyword>
<name>A0A0G1L5I9_9BACT</name>
<feature type="active site" description="For autocatalytic cleavage activity" evidence="12">
    <location>
        <position position="127"/>
    </location>
</feature>
<evidence type="ECO:0000256" key="12">
    <source>
        <dbReference type="HAMAP-Rule" id="MF_00015"/>
    </source>
</evidence>
<evidence type="ECO:0000256" key="11">
    <source>
        <dbReference type="ARBA" id="ARBA00023236"/>
    </source>
</evidence>
<comment type="caution">
    <text evidence="16">The sequence shown here is derived from an EMBL/GenBank/DDBJ whole genome shotgun (WGS) entry which is preliminary data.</text>
</comment>
<dbReference type="GO" id="GO:0009432">
    <property type="term" value="P:SOS response"/>
    <property type="evidence" value="ECO:0007669"/>
    <property type="project" value="UniProtKB-UniRule"/>
</dbReference>
<keyword evidence="8 12" id="KW-0238">DNA-binding</keyword>
<accession>A0A0G1L5I9</accession>
<dbReference type="Proteomes" id="UP000033945">
    <property type="component" value="Unassembled WGS sequence"/>
</dbReference>
<dbReference type="InterPro" id="IPR039418">
    <property type="entry name" value="LexA-like"/>
</dbReference>
<dbReference type="GO" id="GO:0045892">
    <property type="term" value="P:negative regulation of DNA-templated transcription"/>
    <property type="evidence" value="ECO:0007669"/>
    <property type="project" value="UniProtKB-UniRule"/>
</dbReference>
<dbReference type="InterPro" id="IPR006200">
    <property type="entry name" value="LexA"/>
</dbReference>
<evidence type="ECO:0000256" key="13">
    <source>
        <dbReference type="RuleBase" id="RU003991"/>
    </source>
</evidence>
<proteinExistence type="inferred from homology"/>
<evidence type="ECO:0000256" key="2">
    <source>
        <dbReference type="ARBA" id="ARBA00022491"/>
    </source>
</evidence>
<protein>
    <recommendedName>
        <fullName evidence="12">LexA repressor</fullName>
        <ecNumber evidence="12">3.4.21.88</ecNumber>
    </recommendedName>
</protein>
<organism evidence="16 17">
    <name type="scientific">Candidatus Giovannonibacteria bacterium GW2011_GWA2_44_26</name>
    <dbReference type="NCBI Taxonomy" id="1618648"/>
    <lineage>
        <taxon>Bacteria</taxon>
        <taxon>Candidatus Giovannoniibacteriota</taxon>
    </lineage>
</organism>
<keyword evidence="4 12" id="KW-0227">DNA damage</keyword>
<dbReference type="GO" id="GO:0006260">
    <property type="term" value="P:DNA replication"/>
    <property type="evidence" value="ECO:0007669"/>
    <property type="project" value="UniProtKB-UniRule"/>
</dbReference>
<dbReference type="InterPro" id="IPR036388">
    <property type="entry name" value="WH-like_DNA-bd_sf"/>
</dbReference>
<dbReference type="GO" id="GO:0006508">
    <property type="term" value="P:proteolysis"/>
    <property type="evidence" value="ECO:0007669"/>
    <property type="project" value="InterPro"/>
</dbReference>
<evidence type="ECO:0000256" key="8">
    <source>
        <dbReference type="ARBA" id="ARBA00023125"/>
    </source>
</evidence>
<evidence type="ECO:0000256" key="5">
    <source>
        <dbReference type="ARBA" id="ARBA00022801"/>
    </source>
</evidence>
<dbReference type="InterPro" id="IPR006197">
    <property type="entry name" value="Peptidase_S24_LexA"/>
</dbReference>
<dbReference type="EC" id="3.4.21.88" evidence="12"/>
<comment type="catalytic activity">
    <reaction evidence="12">
        <text>Hydrolysis of Ala-|-Gly bond in repressor LexA.</text>
        <dbReference type="EC" id="3.4.21.88"/>
    </reaction>
</comment>
<keyword evidence="7 12" id="KW-0805">Transcription regulation</keyword>
<dbReference type="InterPro" id="IPR015927">
    <property type="entry name" value="Peptidase_S24_S26A/B/C"/>
</dbReference>
<dbReference type="InterPro" id="IPR036390">
    <property type="entry name" value="WH_DNA-bd_sf"/>
</dbReference>
<dbReference type="CDD" id="cd06529">
    <property type="entry name" value="S24_LexA-like"/>
    <property type="match status" value="1"/>
</dbReference>
<dbReference type="InterPro" id="IPR036286">
    <property type="entry name" value="LexA/Signal_pep-like_sf"/>
</dbReference>
<feature type="domain" description="Peptidase S24/S26A/S26B/S26C" evidence="14">
    <location>
        <begin position="85"/>
        <end position="199"/>
    </location>
</feature>
<comment type="subunit">
    <text evidence="12">Homodimer.</text>
</comment>
<comment type="function">
    <text evidence="12">Represses a number of genes involved in the response to DNA damage (SOS response), including recA and lexA. In the presence of single-stranded DNA, RecA interacts with LexA causing an autocatalytic cleavage which disrupts the DNA-binding part of LexA, leading to derepression of the SOS regulon and eventually DNA repair.</text>
</comment>
<feature type="domain" description="LexA repressor DNA-binding" evidence="15">
    <location>
        <begin position="7"/>
        <end position="69"/>
    </location>
</feature>
<dbReference type="PANTHER" id="PTHR33516">
    <property type="entry name" value="LEXA REPRESSOR"/>
    <property type="match status" value="1"/>
</dbReference>
<keyword evidence="11 12" id="KW-0742">SOS response</keyword>
<evidence type="ECO:0000256" key="9">
    <source>
        <dbReference type="ARBA" id="ARBA00023163"/>
    </source>
</evidence>
<evidence type="ECO:0000259" key="14">
    <source>
        <dbReference type="Pfam" id="PF00717"/>
    </source>
</evidence>
<keyword evidence="10 12" id="KW-0234">DNA repair</keyword>
<dbReference type="EMBL" id="LCIT01000001">
    <property type="protein sequence ID" value="KKT63872.1"/>
    <property type="molecule type" value="Genomic_DNA"/>
</dbReference>
<keyword evidence="6 12" id="KW-0068">Autocatalytic cleavage</keyword>
<dbReference type="InterPro" id="IPR006199">
    <property type="entry name" value="LexA_DNA-bd_dom"/>
</dbReference>
<evidence type="ECO:0000256" key="4">
    <source>
        <dbReference type="ARBA" id="ARBA00022763"/>
    </source>
</evidence>
<dbReference type="Pfam" id="PF01726">
    <property type="entry name" value="LexA_DNA_bind"/>
    <property type="match status" value="1"/>
</dbReference>